<protein>
    <recommendedName>
        <fullName evidence="1">F-box domain-containing protein</fullName>
    </recommendedName>
</protein>
<accession>A0ABR3J932</accession>
<proteinExistence type="predicted"/>
<reference evidence="3" key="1">
    <citation type="submission" date="2024-06" db="EMBL/GenBank/DDBJ databases">
        <title>Multi-omics analyses provide insights into the biosynthesis of the anticancer antibiotic pleurotin in Hohenbuehelia grisea.</title>
        <authorList>
            <person name="Weaver J.A."/>
            <person name="Alberti F."/>
        </authorList>
    </citation>
    <scope>NUCLEOTIDE SEQUENCE [LARGE SCALE GENOMIC DNA]</scope>
    <source>
        <strain evidence="3">T-177</strain>
    </source>
</reference>
<dbReference type="InterPro" id="IPR001810">
    <property type="entry name" value="F-box_dom"/>
</dbReference>
<gene>
    <name evidence="2" type="ORF">HGRIS_008643</name>
</gene>
<dbReference type="EMBL" id="JASNQZ010000011">
    <property type="protein sequence ID" value="KAL0951990.1"/>
    <property type="molecule type" value="Genomic_DNA"/>
</dbReference>
<dbReference type="Gene3D" id="1.20.1280.50">
    <property type="match status" value="1"/>
</dbReference>
<dbReference type="Gene3D" id="3.80.10.10">
    <property type="entry name" value="Ribonuclease Inhibitor"/>
    <property type="match status" value="1"/>
</dbReference>
<dbReference type="SUPFAM" id="SSF52047">
    <property type="entry name" value="RNI-like"/>
    <property type="match status" value="1"/>
</dbReference>
<dbReference type="SUPFAM" id="SSF81383">
    <property type="entry name" value="F-box domain"/>
    <property type="match status" value="1"/>
</dbReference>
<comment type="caution">
    <text evidence="2">The sequence shown here is derived from an EMBL/GenBank/DDBJ whole genome shotgun (WGS) entry which is preliminary data.</text>
</comment>
<sequence>MEIQPDVAKHEQNNSPISKLPNEILSDIFRLIHYDNLRLPTSQDLSFSWVCHDWREVALNDPLLWNTISLSTGRPGNHRLADIMLERAQFRNLKIAYIGNAIDDPSSAFMKAALAHPNAIDALDLRHYSIDMLYETLILLSTNMESLHTLSLNNTNFDAYELPIELQDQSAPSLRSFSLKVCSLPWESVFFQSFASRLTKLYLYLLKPRVKRSVLIEHLHKMHCLEELHLLTLACMDNHAAGEIEDVEPPSLPNLNLLVVENDRDDRLPFLGSITHPPATSVHYHARNYNSQYLLCMLELKDNQVSVAAKTAVGLTKCLIPDPSMNSLAYGIVIDYNCARFQLHESIPIPAKPYRTLDISTLGGMSHTARDTVLSTMLTTMKTPPRHQIASVSLMTFSCSEWSLLNSAYWWTYIATLENVTEIHTNDLHFAGALNNLGLINIDSFPRLNKVVLTYWPVDLDAEFSDRAFPYKDLKVWLSSRANLKRPLQELELKVIKKDLTARQTKKLAKRVHILKVSKQKDT</sequence>
<evidence type="ECO:0000313" key="2">
    <source>
        <dbReference type="EMBL" id="KAL0951990.1"/>
    </source>
</evidence>
<dbReference type="Pfam" id="PF12937">
    <property type="entry name" value="F-box-like"/>
    <property type="match status" value="1"/>
</dbReference>
<dbReference type="Proteomes" id="UP001556367">
    <property type="component" value="Unassembled WGS sequence"/>
</dbReference>
<dbReference type="InterPro" id="IPR032675">
    <property type="entry name" value="LRR_dom_sf"/>
</dbReference>
<evidence type="ECO:0000259" key="1">
    <source>
        <dbReference type="PROSITE" id="PS50181"/>
    </source>
</evidence>
<keyword evidence="3" id="KW-1185">Reference proteome</keyword>
<dbReference type="InterPro" id="IPR036047">
    <property type="entry name" value="F-box-like_dom_sf"/>
</dbReference>
<evidence type="ECO:0000313" key="3">
    <source>
        <dbReference type="Proteomes" id="UP001556367"/>
    </source>
</evidence>
<feature type="domain" description="F-box" evidence="1">
    <location>
        <begin position="14"/>
        <end position="68"/>
    </location>
</feature>
<dbReference type="PROSITE" id="PS50181">
    <property type="entry name" value="FBOX"/>
    <property type="match status" value="1"/>
</dbReference>
<name>A0ABR3J932_9AGAR</name>
<organism evidence="2 3">
    <name type="scientific">Hohenbuehelia grisea</name>
    <dbReference type="NCBI Taxonomy" id="104357"/>
    <lineage>
        <taxon>Eukaryota</taxon>
        <taxon>Fungi</taxon>
        <taxon>Dikarya</taxon>
        <taxon>Basidiomycota</taxon>
        <taxon>Agaricomycotina</taxon>
        <taxon>Agaricomycetes</taxon>
        <taxon>Agaricomycetidae</taxon>
        <taxon>Agaricales</taxon>
        <taxon>Pleurotineae</taxon>
        <taxon>Pleurotaceae</taxon>
        <taxon>Hohenbuehelia</taxon>
    </lineage>
</organism>